<evidence type="ECO:0000256" key="9">
    <source>
        <dbReference type="ARBA" id="ARBA00023242"/>
    </source>
</evidence>
<keyword evidence="2 16" id="KW-0489">Methyltransferase</keyword>
<dbReference type="SUPFAM" id="SSF82199">
    <property type="entry name" value="SET domain"/>
    <property type="match status" value="1"/>
</dbReference>
<evidence type="ECO:0000256" key="10">
    <source>
        <dbReference type="ARBA" id="ARBA00052048"/>
    </source>
</evidence>
<evidence type="ECO:0000256" key="6">
    <source>
        <dbReference type="ARBA" id="ARBA00022771"/>
    </source>
</evidence>
<keyword evidence="18" id="KW-1185">Reference proteome</keyword>
<dbReference type="GO" id="GO:0005634">
    <property type="term" value="C:nucleus"/>
    <property type="evidence" value="ECO:0000318"/>
    <property type="project" value="GO_Central"/>
</dbReference>
<evidence type="ECO:0000256" key="1">
    <source>
        <dbReference type="ARBA" id="ARBA00004123"/>
    </source>
</evidence>
<evidence type="ECO:0000259" key="14">
    <source>
        <dbReference type="PROSITE" id="PS50280"/>
    </source>
</evidence>
<reference evidence="15 18" key="2">
    <citation type="journal article" date="2014" name="BMC Genomics">
        <title>An improved genome release (version Mt4.0) for the model legume Medicago truncatula.</title>
        <authorList>
            <person name="Tang H."/>
            <person name="Krishnakumar V."/>
            <person name="Bidwell S."/>
            <person name="Rosen B."/>
            <person name="Chan A."/>
            <person name="Zhou S."/>
            <person name="Gentzbittel L."/>
            <person name="Childs K.L."/>
            <person name="Yandell M."/>
            <person name="Gundlach H."/>
            <person name="Mayer K.F."/>
            <person name="Schwartz D.C."/>
            <person name="Town C.D."/>
        </authorList>
    </citation>
    <scope>GENOME REANNOTATION</scope>
    <source>
        <strain evidence="15">A17</strain>
        <strain evidence="17 18">cv. Jemalong A17</strain>
    </source>
</reference>
<dbReference type="InterPro" id="IPR011011">
    <property type="entry name" value="Znf_FYVE_PHD"/>
</dbReference>
<name>G7JBG7_MEDTR</name>
<dbReference type="PROSITE" id="PS50016">
    <property type="entry name" value="ZF_PHD_2"/>
    <property type="match status" value="1"/>
</dbReference>
<dbReference type="PROSITE" id="PS50280">
    <property type="entry name" value="SET"/>
    <property type="match status" value="1"/>
</dbReference>
<reference evidence="17" key="3">
    <citation type="submission" date="2015-04" db="UniProtKB">
        <authorList>
            <consortium name="EnsemblPlants"/>
        </authorList>
    </citation>
    <scope>IDENTIFICATION</scope>
    <source>
        <strain evidence="17">cv. Jemalong A17</strain>
    </source>
</reference>
<reference evidence="15 18" key="1">
    <citation type="journal article" date="2011" name="Nature">
        <title>The Medicago genome provides insight into the evolution of rhizobial symbioses.</title>
        <authorList>
            <person name="Young N.D."/>
            <person name="Debelle F."/>
            <person name="Oldroyd G.E."/>
            <person name="Geurts R."/>
            <person name="Cannon S.B."/>
            <person name="Udvardi M.K."/>
            <person name="Benedito V.A."/>
            <person name="Mayer K.F."/>
            <person name="Gouzy J."/>
            <person name="Schoof H."/>
            <person name="Van de Peer Y."/>
            <person name="Proost S."/>
            <person name="Cook D.R."/>
            <person name="Meyers B.C."/>
            <person name="Spannagl M."/>
            <person name="Cheung F."/>
            <person name="De Mita S."/>
            <person name="Krishnakumar V."/>
            <person name="Gundlach H."/>
            <person name="Zhou S."/>
            <person name="Mudge J."/>
            <person name="Bharti A.K."/>
            <person name="Murray J.D."/>
            <person name="Naoumkina M.A."/>
            <person name="Rosen B."/>
            <person name="Silverstein K.A."/>
            <person name="Tang H."/>
            <person name="Rombauts S."/>
            <person name="Zhao P.X."/>
            <person name="Zhou P."/>
            <person name="Barbe V."/>
            <person name="Bardou P."/>
            <person name="Bechner M."/>
            <person name="Bellec A."/>
            <person name="Berger A."/>
            <person name="Berges H."/>
            <person name="Bidwell S."/>
            <person name="Bisseling T."/>
            <person name="Choisne N."/>
            <person name="Couloux A."/>
            <person name="Denny R."/>
            <person name="Deshpande S."/>
            <person name="Dai X."/>
            <person name="Doyle J.J."/>
            <person name="Dudez A.M."/>
            <person name="Farmer A.D."/>
            <person name="Fouteau S."/>
            <person name="Franken C."/>
            <person name="Gibelin C."/>
            <person name="Gish J."/>
            <person name="Goldstein S."/>
            <person name="Gonzalez A.J."/>
            <person name="Green P.J."/>
            <person name="Hallab A."/>
            <person name="Hartog M."/>
            <person name="Hua A."/>
            <person name="Humphray S.J."/>
            <person name="Jeong D.H."/>
            <person name="Jing Y."/>
            <person name="Jocker A."/>
            <person name="Kenton S.M."/>
            <person name="Kim D.J."/>
            <person name="Klee K."/>
            <person name="Lai H."/>
            <person name="Lang C."/>
            <person name="Lin S."/>
            <person name="Macmil S.L."/>
            <person name="Magdelenat G."/>
            <person name="Matthews L."/>
            <person name="McCorrison J."/>
            <person name="Monaghan E.L."/>
            <person name="Mun J.H."/>
            <person name="Najar F.Z."/>
            <person name="Nicholson C."/>
            <person name="Noirot C."/>
            <person name="O'Bleness M."/>
            <person name="Paule C.R."/>
            <person name="Poulain J."/>
            <person name="Prion F."/>
            <person name="Qin B."/>
            <person name="Qu C."/>
            <person name="Retzel E.F."/>
            <person name="Riddle C."/>
            <person name="Sallet E."/>
            <person name="Samain S."/>
            <person name="Samson N."/>
            <person name="Sanders I."/>
            <person name="Saurat O."/>
            <person name="Scarpelli C."/>
            <person name="Schiex T."/>
            <person name="Segurens B."/>
            <person name="Severin A.J."/>
            <person name="Sherrier D.J."/>
            <person name="Shi R."/>
            <person name="Sims S."/>
            <person name="Singer S.R."/>
            <person name="Sinharoy S."/>
            <person name="Sterck L."/>
            <person name="Viollet A."/>
            <person name="Wang B.B."/>
            <person name="Wang K."/>
            <person name="Wang M."/>
            <person name="Wang X."/>
            <person name="Warfsmann J."/>
            <person name="Weissenbach J."/>
            <person name="White D.D."/>
            <person name="White J.D."/>
            <person name="Wiley G.B."/>
            <person name="Wincker P."/>
            <person name="Xing Y."/>
            <person name="Yang L."/>
            <person name="Yao Z."/>
            <person name="Ying F."/>
            <person name="Zhai J."/>
            <person name="Zhou L."/>
            <person name="Zuber A."/>
            <person name="Denarie J."/>
            <person name="Dixon R.A."/>
            <person name="May G.D."/>
            <person name="Schwartz D.C."/>
            <person name="Rogers J."/>
            <person name="Quetier F."/>
            <person name="Town C.D."/>
            <person name="Roe B.A."/>
        </authorList>
    </citation>
    <scope>NUCLEOTIDE SEQUENCE [LARGE SCALE GENOMIC DNA]</scope>
    <source>
        <strain evidence="15">A17</strain>
        <strain evidence="17 18">cv. Jemalong A17</strain>
    </source>
</reference>
<dbReference type="InterPro" id="IPR013083">
    <property type="entry name" value="Znf_RING/FYVE/PHD"/>
</dbReference>
<dbReference type="AlphaFoldDB" id="G7JBG7"/>
<comment type="subcellular location">
    <subcellularLocation>
        <location evidence="1">Nucleus</location>
    </subcellularLocation>
</comment>
<evidence type="ECO:0000313" key="16">
    <source>
        <dbReference type="EMBL" id="RHN69907.1"/>
    </source>
</evidence>
<dbReference type="EMBL" id="PSQE01000003">
    <property type="protein sequence ID" value="RHN69907.1"/>
    <property type="molecule type" value="Genomic_DNA"/>
</dbReference>
<keyword evidence="7" id="KW-0862">Zinc</keyword>
<dbReference type="InterPro" id="IPR053114">
    <property type="entry name" value="ATXR5/ATXR6"/>
</dbReference>
<dbReference type="GO" id="GO:0006275">
    <property type="term" value="P:regulation of DNA replication"/>
    <property type="evidence" value="ECO:0007669"/>
    <property type="project" value="UniProtKB-ARBA"/>
</dbReference>
<keyword evidence="3 16" id="KW-0808">Transferase</keyword>
<dbReference type="eggNOG" id="KOG1083">
    <property type="taxonomic scope" value="Eukaryota"/>
</dbReference>
<dbReference type="SMART" id="SM00249">
    <property type="entry name" value="PHD"/>
    <property type="match status" value="1"/>
</dbReference>
<dbReference type="PROSITE" id="PS01359">
    <property type="entry name" value="ZF_PHD_1"/>
    <property type="match status" value="1"/>
</dbReference>
<keyword evidence="4" id="KW-0949">S-adenosyl-L-methionine</keyword>
<evidence type="ECO:0000256" key="3">
    <source>
        <dbReference type="ARBA" id="ARBA00022679"/>
    </source>
</evidence>
<keyword evidence="5" id="KW-0479">Metal-binding</keyword>
<sequence length="390" mass="44087">MAPATAPASPSPSSIKLSSLIRRTHAPHKIQKKLSYSSSSSTFEEEEGNKLLSLVNIYKRAEYTVGEEEDYGDLLCEQCGSGEQPEELLLCDKCDNGFHMKCVRPIVVRVPIGPWICPKCSDVKVKKLKKLSQKKILDFFGLRRDSLFGNNRASSQDAMKRRRRPRPLVVQKKRRRLLPFVPTEDPDRRLKQMASLATALTALDIEFSNKLTYFPGMAPRSANRSILENGGMQGLTKEDTQTLKRCIAMTKQGQFPPLMVVYDSCQGYTVEADGPIKDMTFIAEYTGDVDYIKKRESDDCDSMMTLLIATEAADSLVICADKRGNIARFISGINNHTQEGRKKQNCKCVRYDVKGESRVLLVATRDISKGERLYYDYNGYVHEYPTHHFV</sequence>
<evidence type="ECO:0000313" key="18">
    <source>
        <dbReference type="Proteomes" id="UP000002051"/>
    </source>
</evidence>
<dbReference type="GO" id="GO:0032259">
    <property type="term" value="P:methylation"/>
    <property type="evidence" value="ECO:0007669"/>
    <property type="project" value="UniProtKB-KW"/>
</dbReference>
<dbReference type="Gene3D" id="3.30.40.10">
    <property type="entry name" value="Zinc/RING finger domain, C3HC4 (zinc finger)"/>
    <property type="match status" value="1"/>
</dbReference>
<dbReference type="EMBL" id="CM001219">
    <property type="protein sequence ID" value="AES72827.2"/>
    <property type="molecule type" value="Genomic_DNA"/>
</dbReference>
<gene>
    <name evidence="17" type="primary">11425543</name>
    <name evidence="15" type="ordered locus">MTR_3g095840</name>
    <name evidence="16" type="ORF">MtrunA17_Chr3g0129881</name>
</gene>
<dbReference type="InterPro" id="IPR001965">
    <property type="entry name" value="Znf_PHD"/>
</dbReference>
<evidence type="ECO:0000256" key="11">
    <source>
        <dbReference type="ARBA" id="ARBA00066815"/>
    </source>
</evidence>
<organism evidence="15 18">
    <name type="scientific">Medicago truncatula</name>
    <name type="common">Barrel medic</name>
    <name type="synonym">Medicago tribuloides</name>
    <dbReference type="NCBI Taxonomy" id="3880"/>
    <lineage>
        <taxon>Eukaryota</taxon>
        <taxon>Viridiplantae</taxon>
        <taxon>Streptophyta</taxon>
        <taxon>Embryophyta</taxon>
        <taxon>Tracheophyta</taxon>
        <taxon>Spermatophyta</taxon>
        <taxon>Magnoliopsida</taxon>
        <taxon>eudicotyledons</taxon>
        <taxon>Gunneridae</taxon>
        <taxon>Pentapetalae</taxon>
        <taxon>rosids</taxon>
        <taxon>fabids</taxon>
        <taxon>Fabales</taxon>
        <taxon>Fabaceae</taxon>
        <taxon>Papilionoideae</taxon>
        <taxon>50 kb inversion clade</taxon>
        <taxon>NPAAA clade</taxon>
        <taxon>Hologalegina</taxon>
        <taxon>IRL clade</taxon>
        <taxon>Trifolieae</taxon>
        <taxon>Medicago</taxon>
    </lineage>
</organism>
<dbReference type="Proteomes" id="UP000002051">
    <property type="component" value="Chromosome 3"/>
</dbReference>
<dbReference type="GO" id="GO:0003712">
    <property type="term" value="F:transcription coregulator activity"/>
    <property type="evidence" value="ECO:0000318"/>
    <property type="project" value="GO_Central"/>
</dbReference>
<dbReference type="EC" id="2.1.1.369" evidence="11"/>
<dbReference type="GO" id="GO:0003682">
    <property type="term" value="F:chromatin binding"/>
    <property type="evidence" value="ECO:0000318"/>
    <property type="project" value="GO_Central"/>
</dbReference>
<evidence type="ECO:0000256" key="2">
    <source>
        <dbReference type="ARBA" id="ARBA00022603"/>
    </source>
</evidence>
<accession>A0A0C3VN80</accession>
<dbReference type="KEGG" id="mtr:11425543"/>
<feature type="domain" description="SET" evidence="14">
    <location>
        <begin position="256"/>
        <end position="378"/>
    </location>
</feature>
<dbReference type="GO" id="GO:0051726">
    <property type="term" value="P:regulation of cell cycle"/>
    <property type="evidence" value="ECO:0007669"/>
    <property type="project" value="UniProtKB-ARBA"/>
</dbReference>
<dbReference type="SUPFAM" id="SSF57903">
    <property type="entry name" value="FYVE/PHD zinc finger"/>
    <property type="match status" value="1"/>
</dbReference>
<dbReference type="FunFam" id="2.170.270.10:FF:000038">
    <property type="entry name" value="Histone-lysine N-methyltransferase ATXR5"/>
    <property type="match status" value="1"/>
</dbReference>
<keyword evidence="8" id="KW-0156">Chromatin regulator</keyword>
<dbReference type="PANTHER" id="PTHR48442">
    <property type="entry name" value="SET DOMAIN-CONTAINING PROTEIN"/>
    <property type="match status" value="1"/>
</dbReference>
<evidence type="ECO:0000256" key="5">
    <source>
        <dbReference type="ARBA" id="ARBA00022723"/>
    </source>
</evidence>
<dbReference type="InterPro" id="IPR019787">
    <property type="entry name" value="Znf_PHD-finger"/>
</dbReference>
<dbReference type="GO" id="GO:0008270">
    <property type="term" value="F:zinc ion binding"/>
    <property type="evidence" value="ECO:0007669"/>
    <property type="project" value="UniProtKB-KW"/>
</dbReference>
<dbReference type="HOGENOM" id="CLU_051756_0_0_1"/>
<dbReference type="Pfam" id="PF00856">
    <property type="entry name" value="SET"/>
    <property type="match status" value="1"/>
</dbReference>
<evidence type="ECO:0000256" key="12">
    <source>
        <dbReference type="PROSITE-ProRule" id="PRU00146"/>
    </source>
</evidence>
<protein>
    <recommendedName>
        <fullName evidence="11">[histone H3]-lysine(27) N-methyltransferase</fullName>
        <ecNumber evidence="11">2.1.1.369</ecNumber>
    </recommendedName>
</protein>
<dbReference type="CDD" id="cd15543">
    <property type="entry name" value="PHD_RSF1"/>
    <property type="match status" value="1"/>
</dbReference>
<dbReference type="Gene3D" id="2.170.270.10">
    <property type="entry name" value="SET domain"/>
    <property type="match status" value="1"/>
</dbReference>
<evidence type="ECO:0000256" key="7">
    <source>
        <dbReference type="ARBA" id="ARBA00022833"/>
    </source>
</evidence>
<keyword evidence="6 12" id="KW-0863">Zinc-finger</keyword>
<evidence type="ECO:0000313" key="17">
    <source>
        <dbReference type="EnsemblPlants" id="AES72827"/>
    </source>
</evidence>
<dbReference type="GO" id="GO:0006357">
    <property type="term" value="P:regulation of transcription by RNA polymerase II"/>
    <property type="evidence" value="ECO:0000318"/>
    <property type="project" value="GO_Central"/>
</dbReference>
<accession>G7JBG7</accession>
<dbReference type="EnsemblPlants" id="AES72827">
    <property type="protein sequence ID" value="AES72827"/>
    <property type="gene ID" value="MTR_3g095840"/>
</dbReference>
<dbReference type="GO" id="GO:0140953">
    <property type="term" value="F:histone H3K27 monomethyltransferase activity"/>
    <property type="evidence" value="ECO:0007669"/>
    <property type="project" value="UniProtKB-EC"/>
</dbReference>
<dbReference type="InterPro" id="IPR001214">
    <property type="entry name" value="SET_dom"/>
</dbReference>
<dbReference type="Proteomes" id="UP000265566">
    <property type="component" value="Chromosome 3"/>
</dbReference>
<dbReference type="STRING" id="3880.G7JBG7"/>
<dbReference type="PANTHER" id="PTHR48442:SF1">
    <property type="entry name" value="SET DOMAIN-CONTAINING PROTEIN"/>
    <property type="match status" value="1"/>
</dbReference>
<keyword evidence="9" id="KW-0539">Nucleus</keyword>
<proteinExistence type="predicted"/>
<dbReference type="Pfam" id="PF00628">
    <property type="entry name" value="PHD"/>
    <property type="match status" value="1"/>
</dbReference>
<dbReference type="InterPro" id="IPR019786">
    <property type="entry name" value="Zinc_finger_PHD-type_CS"/>
</dbReference>
<evidence type="ECO:0000313" key="15">
    <source>
        <dbReference type="EMBL" id="AES72827.2"/>
    </source>
</evidence>
<feature type="domain" description="PHD-type" evidence="13">
    <location>
        <begin position="73"/>
        <end position="123"/>
    </location>
</feature>
<dbReference type="OrthoDB" id="336088at2759"/>
<dbReference type="GO" id="GO:0004402">
    <property type="term" value="F:histone acetyltransferase activity"/>
    <property type="evidence" value="ECO:0000318"/>
    <property type="project" value="GO_Central"/>
</dbReference>
<evidence type="ECO:0000256" key="4">
    <source>
        <dbReference type="ARBA" id="ARBA00022691"/>
    </source>
</evidence>
<comment type="catalytic activity">
    <reaction evidence="10">
        <text>L-lysyl(27)-[histone H3] + S-adenosyl-L-methionine = N(6)-methyl-L-lysyl(27)-[histone H3] + S-adenosyl-L-homocysteine + H(+)</text>
        <dbReference type="Rhea" id="RHEA:60296"/>
        <dbReference type="Rhea" id="RHEA-COMP:15544"/>
        <dbReference type="Rhea" id="RHEA-COMP:15548"/>
        <dbReference type="ChEBI" id="CHEBI:15378"/>
        <dbReference type="ChEBI" id="CHEBI:29969"/>
        <dbReference type="ChEBI" id="CHEBI:57856"/>
        <dbReference type="ChEBI" id="CHEBI:59789"/>
        <dbReference type="ChEBI" id="CHEBI:61929"/>
        <dbReference type="EC" id="2.1.1.369"/>
    </reaction>
</comment>
<dbReference type="CDD" id="cd10539">
    <property type="entry name" value="SET_ATXR5_6-like"/>
    <property type="match status" value="1"/>
</dbReference>
<reference evidence="16" key="4">
    <citation type="journal article" date="2018" name="Nat. Plants">
        <title>Whole-genome landscape of Medicago truncatula symbiotic genes.</title>
        <authorList>
            <person name="Pecrix Y."/>
            <person name="Gamas P."/>
            <person name="Carrere S."/>
        </authorList>
    </citation>
    <scope>NUCLEOTIDE SEQUENCE</scope>
    <source>
        <tissue evidence="16">Leaves</tissue>
    </source>
</reference>
<evidence type="ECO:0000256" key="8">
    <source>
        <dbReference type="ARBA" id="ARBA00022853"/>
    </source>
</evidence>
<dbReference type="GO" id="GO:0000785">
    <property type="term" value="C:chromatin"/>
    <property type="evidence" value="ECO:0000318"/>
    <property type="project" value="GO_Central"/>
</dbReference>
<evidence type="ECO:0000259" key="13">
    <source>
        <dbReference type="PROSITE" id="PS50016"/>
    </source>
</evidence>
<dbReference type="Gramene" id="rna18440">
    <property type="protein sequence ID" value="RHN69907.1"/>
    <property type="gene ID" value="gene18440"/>
</dbReference>
<dbReference type="InterPro" id="IPR046341">
    <property type="entry name" value="SET_dom_sf"/>
</dbReference>